<dbReference type="Proteomes" id="UP000315689">
    <property type="component" value="Unassembled WGS sequence"/>
</dbReference>
<accession>A0A554LJR3</accession>
<dbReference type="InterPro" id="IPR036390">
    <property type="entry name" value="WH_DNA-bd_sf"/>
</dbReference>
<dbReference type="InterPro" id="IPR051797">
    <property type="entry name" value="TrmB-like"/>
</dbReference>
<dbReference type="PANTHER" id="PTHR34293">
    <property type="entry name" value="HTH-TYPE TRANSCRIPTIONAL REGULATOR TRMBL2"/>
    <property type="match status" value="1"/>
</dbReference>
<dbReference type="AlphaFoldDB" id="A0A554LJR3"/>
<name>A0A554LJR3_9BACT</name>
<reference evidence="2 3" key="1">
    <citation type="submission" date="2017-07" db="EMBL/GenBank/DDBJ databases">
        <title>Mechanisms for carbon and nitrogen cycling indicate functional differentiation within the Candidate Phyla Radiation.</title>
        <authorList>
            <person name="Danczak R.E."/>
            <person name="Johnston M.D."/>
            <person name="Kenah C."/>
            <person name="Slattery M."/>
            <person name="Wrighton K.C."/>
            <person name="Wilkins M.J."/>
        </authorList>
    </citation>
    <scope>NUCLEOTIDE SEQUENCE [LARGE SCALE GENOMIC DNA]</scope>
    <source>
        <strain evidence="2">Licking1014_7</strain>
    </source>
</reference>
<feature type="domain" description="Transcription regulator TrmB N-terminal" evidence="1">
    <location>
        <begin position="7"/>
        <end position="71"/>
    </location>
</feature>
<evidence type="ECO:0000313" key="2">
    <source>
        <dbReference type="EMBL" id="TSC93101.1"/>
    </source>
</evidence>
<dbReference type="Gene3D" id="1.10.10.10">
    <property type="entry name" value="Winged helix-like DNA-binding domain superfamily/Winged helix DNA-binding domain"/>
    <property type="match status" value="1"/>
</dbReference>
<sequence length="243" mass="27998">MENKLVELGFDKNEAKTYLVLLEIGKTSVGRIVEKTGLHRELVYQAFRRLEQKGYVHSSISQKKRHYQPENPQVLLDHIQAKEAEAREILPSLLEKFQSSPQIIRILEGEEGFEEVQKDKLKVMKKGETYYVIGAAGKGWYQTTKDFFYQYHLKQQKKGITSQMVSYKGEAEEILKNEPPGFAEVRVLSQEFSPPASTKIYADRVAIQIFGPQPVVLLIQNPSVAEVYKEYFQALWKVAEKIE</sequence>
<dbReference type="Pfam" id="PF01978">
    <property type="entry name" value="TrmB"/>
    <property type="match status" value="1"/>
</dbReference>
<evidence type="ECO:0000313" key="3">
    <source>
        <dbReference type="Proteomes" id="UP000315689"/>
    </source>
</evidence>
<dbReference type="EMBL" id="VMGK01000007">
    <property type="protein sequence ID" value="TSC93101.1"/>
    <property type="molecule type" value="Genomic_DNA"/>
</dbReference>
<gene>
    <name evidence="2" type="ORF">CEN89_264</name>
</gene>
<protein>
    <submittedName>
        <fullName evidence="2">Transcriptional regulator, TrmB</fullName>
    </submittedName>
</protein>
<dbReference type="InterPro" id="IPR036388">
    <property type="entry name" value="WH-like_DNA-bd_sf"/>
</dbReference>
<dbReference type="SUPFAM" id="SSF46785">
    <property type="entry name" value="Winged helix' DNA-binding domain"/>
    <property type="match status" value="1"/>
</dbReference>
<dbReference type="InterPro" id="IPR002831">
    <property type="entry name" value="Tscrpt_reg_TrmB_N"/>
</dbReference>
<proteinExistence type="predicted"/>
<comment type="caution">
    <text evidence="2">The sequence shown here is derived from an EMBL/GenBank/DDBJ whole genome shotgun (WGS) entry which is preliminary data.</text>
</comment>
<evidence type="ECO:0000259" key="1">
    <source>
        <dbReference type="Pfam" id="PF01978"/>
    </source>
</evidence>
<dbReference type="PANTHER" id="PTHR34293:SF1">
    <property type="entry name" value="HTH-TYPE TRANSCRIPTIONAL REGULATOR TRMBL2"/>
    <property type="match status" value="1"/>
</dbReference>
<organism evidence="2 3">
    <name type="scientific">Candidatus Berkelbacteria bacterium Licking1014_7</name>
    <dbReference type="NCBI Taxonomy" id="2017147"/>
    <lineage>
        <taxon>Bacteria</taxon>
        <taxon>Candidatus Berkelbacteria</taxon>
    </lineage>
</organism>